<evidence type="ECO:0000256" key="2">
    <source>
        <dbReference type="ARBA" id="ARBA00022980"/>
    </source>
</evidence>
<keyword evidence="3 5" id="KW-0687">Ribonucleoprotein</keyword>
<dbReference type="SUPFAM" id="SSF52166">
    <property type="entry name" value="Ribosomal protein L4"/>
    <property type="match status" value="1"/>
</dbReference>
<sequence length="214" mass="23748">MAQIDVHDLSGKVVGQFELPDAVFDGEVKLHLIHQMVKAQLASRRAGTHSTLTRSEIHGTNAKPWRQKGTGRARAGDVKSPLWRHGGTIFGPKPRSYDQKVNRKARRTALKSALNLRWKEGRLKVVADFDLPEAKTRLMTGALRSLQAEGKTLMVTEADRPNFLLSVRNIPGTKPIRVEGLNVYDIMWHETLVCTKAALTAIAERLTGSERLAG</sequence>
<evidence type="ECO:0000256" key="4">
    <source>
        <dbReference type="ARBA" id="ARBA00035244"/>
    </source>
</evidence>
<accession>A0A932HZW4</accession>
<name>A0A932HZW4_UNCTE</name>
<dbReference type="Pfam" id="PF00573">
    <property type="entry name" value="Ribosomal_L4"/>
    <property type="match status" value="1"/>
</dbReference>
<feature type="region of interest" description="Disordered" evidence="6">
    <location>
        <begin position="58"/>
        <end position="78"/>
    </location>
</feature>
<proteinExistence type="inferred from homology"/>
<comment type="function">
    <text evidence="5">One of the primary rRNA binding proteins, this protein initially binds near the 5'-end of the 23S rRNA. It is important during the early stages of 50S assembly. It makes multiple contacts with different domains of the 23S rRNA in the assembled 50S subunit and ribosome.</text>
</comment>
<dbReference type="GO" id="GO:0005840">
    <property type="term" value="C:ribosome"/>
    <property type="evidence" value="ECO:0007669"/>
    <property type="project" value="UniProtKB-KW"/>
</dbReference>
<dbReference type="GO" id="GO:1990904">
    <property type="term" value="C:ribonucleoprotein complex"/>
    <property type="evidence" value="ECO:0007669"/>
    <property type="project" value="UniProtKB-KW"/>
</dbReference>
<reference evidence="7" key="1">
    <citation type="submission" date="2020-07" db="EMBL/GenBank/DDBJ databases">
        <title>Huge and variable diversity of episymbiotic CPR bacteria and DPANN archaea in groundwater ecosystems.</title>
        <authorList>
            <person name="He C.Y."/>
            <person name="Keren R."/>
            <person name="Whittaker M."/>
            <person name="Farag I.F."/>
            <person name="Doudna J."/>
            <person name="Cate J.H.D."/>
            <person name="Banfield J.F."/>
        </authorList>
    </citation>
    <scope>NUCLEOTIDE SEQUENCE</scope>
    <source>
        <strain evidence="7">NC_groundwater_763_Ag_S-0.2um_68_21</strain>
    </source>
</reference>
<evidence type="ECO:0000313" key="7">
    <source>
        <dbReference type="EMBL" id="MBI3127217.1"/>
    </source>
</evidence>
<comment type="subunit">
    <text evidence="5">Part of the 50S ribosomal subunit.</text>
</comment>
<protein>
    <recommendedName>
        <fullName evidence="4 5">Large ribosomal subunit protein uL4</fullName>
    </recommendedName>
</protein>
<evidence type="ECO:0000313" key="8">
    <source>
        <dbReference type="Proteomes" id="UP000782312"/>
    </source>
</evidence>
<dbReference type="PANTHER" id="PTHR10746">
    <property type="entry name" value="50S RIBOSOMAL PROTEIN L4"/>
    <property type="match status" value="1"/>
</dbReference>
<dbReference type="GO" id="GO:0019843">
    <property type="term" value="F:rRNA binding"/>
    <property type="evidence" value="ECO:0007669"/>
    <property type="project" value="UniProtKB-UniRule"/>
</dbReference>
<dbReference type="EMBL" id="JACPUR010000017">
    <property type="protein sequence ID" value="MBI3127217.1"/>
    <property type="molecule type" value="Genomic_DNA"/>
</dbReference>
<dbReference type="Gene3D" id="3.40.1370.10">
    <property type="match status" value="1"/>
</dbReference>
<evidence type="ECO:0000256" key="1">
    <source>
        <dbReference type="ARBA" id="ARBA00010528"/>
    </source>
</evidence>
<keyword evidence="5" id="KW-0699">rRNA-binding</keyword>
<keyword evidence="2 5" id="KW-0689">Ribosomal protein</keyword>
<dbReference type="InterPro" id="IPR013005">
    <property type="entry name" value="Ribosomal_uL4-like"/>
</dbReference>
<evidence type="ECO:0000256" key="6">
    <source>
        <dbReference type="SAM" id="MobiDB-lite"/>
    </source>
</evidence>
<comment type="function">
    <text evidence="5">Forms part of the polypeptide exit tunnel.</text>
</comment>
<gene>
    <name evidence="5 7" type="primary">rplD</name>
    <name evidence="7" type="ORF">HYZ11_06405</name>
</gene>
<dbReference type="Proteomes" id="UP000782312">
    <property type="component" value="Unassembled WGS sequence"/>
</dbReference>
<dbReference type="HAMAP" id="MF_01328_B">
    <property type="entry name" value="Ribosomal_uL4_B"/>
    <property type="match status" value="1"/>
</dbReference>
<comment type="similarity">
    <text evidence="1 5">Belongs to the universal ribosomal protein uL4 family.</text>
</comment>
<dbReference type="InterPro" id="IPR023574">
    <property type="entry name" value="Ribosomal_uL4_dom_sf"/>
</dbReference>
<dbReference type="NCBIfam" id="TIGR03953">
    <property type="entry name" value="rplD_bact"/>
    <property type="match status" value="1"/>
</dbReference>
<dbReference type="GO" id="GO:0003735">
    <property type="term" value="F:structural constituent of ribosome"/>
    <property type="evidence" value="ECO:0007669"/>
    <property type="project" value="InterPro"/>
</dbReference>
<dbReference type="GO" id="GO:0006412">
    <property type="term" value="P:translation"/>
    <property type="evidence" value="ECO:0007669"/>
    <property type="project" value="UniProtKB-UniRule"/>
</dbReference>
<dbReference type="AlphaFoldDB" id="A0A932HZW4"/>
<evidence type="ECO:0000256" key="5">
    <source>
        <dbReference type="HAMAP-Rule" id="MF_01328"/>
    </source>
</evidence>
<keyword evidence="5" id="KW-0694">RNA-binding</keyword>
<organism evidence="7 8">
    <name type="scientific">Tectimicrobiota bacterium</name>
    <dbReference type="NCBI Taxonomy" id="2528274"/>
    <lineage>
        <taxon>Bacteria</taxon>
        <taxon>Pseudomonadati</taxon>
        <taxon>Nitrospinota/Tectimicrobiota group</taxon>
        <taxon>Candidatus Tectimicrobiota</taxon>
    </lineage>
</organism>
<evidence type="ECO:0000256" key="3">
    <source>
        <dbReference type="ARBA" id="ARBA00023274"/>
    </source>
</evidence>
<comment type="caution">
    <text evidence="7">The sequence shown here is derived from an EMBL/GenBank/DDBJ whole genome shotgun (WGS) entry which is preliminary data.</text>
</comment>
<dbReference type="InterPro" id="IPR002136">
    <property type="entry name" value="Ribosomal_uL4"/>
</dbReference>
<dbReference type="PANTHER" id="PTHR10746:SF6">
    <property type="entry name" value="LARGE RIBOSOMAL SUBUNIT PROTEIN UL4M"/>
    <property type="match status" value="1"/>
</dbReference>